<evidence type="ECO:0000256" key="4">
    <source>
        <dbReference type="ARBA" id="ARBA00022475"/>
    </source>
</evidence>
<evidence type="ECO:0000256" key="13">
    <source>
        <dbReference type="RuleBase" id="RU362091"/>
    </source>
</evidence>
<keyword evidence="10" id="KW-0325">Glycoprotein</keyword>
<feature type="transmembrane region" description="Helical" evidence="15">
    <location>
        <begin position="157"/>
        <end position="176"/>
    </location>
</feature>
<feature type="transmembrane region" description="Helical" evidence="15">
    <location>
        <begin position="219"/>
        <end position="242"/>
    </location>
</feature>
<feature type="transmembrane region" description="Helical" evidence="15">
    <location>
        <begin position="469"/>
        <end position="492"/>
    </location>
</feature>
<dbReference type="Proteomes" id="UP001497497">
    <property type="component" value="Unassembled WGS sequence"/>
</dbReference>
<evidence type="ECO:0000256" key="1">
    <source>
        <dbReference type="ARBA" id="ARBA00004651"/>
    </source>
</evidence>
<feature type="transmembrane region" description="Helical" evidence="15">
    <location>
        <begin position="412"/>
        <end position="432"/>
    </location>
</feature>
<dbReference type="GO" id="GO:0098660">
    <property type="term" value="P:inorganic ion transmembrane transport"/>
    <property type="evidence" value="ECO:0007669"/>
    <property type="project" value="UniProtKB-ARBA"/>
</dbReference>
<dbReference type="InterPro" id="IPR051163">
    <property type="entry name" value="Sodium:Solute_Symporter_SSF"/>
</dbReference>
<dbReference type="EMBL" id="CAXITT010000054">
    <property type="protein sequence ID" value="CAL1529752.1"/>
    <property type="molecule type" value="Genomic_DNA"/>
</dbReference>
<evidence type="ECO:0000256" key="5">
    <source>
        <dbReference type="ARBA" id="ARBA00022692"/>
    </source>
</evidence>
<feature type="region of interest" description="Disordered" evidence="14">
    <location>
        <begin position="624"/>
        <end position="653"/>
    </location>
</feature>
<dbReference type="InterPro" id="IPR038377">
    <property type="entry name" value="Na/Glc_symporter_sf"/>
</dbReference>
<dbReference type="GO" id="GO:0015293">
    <property type="term" value="F:symporter activity"/>
    <property type="evidence" value="ECO:0007669"/>
    <property type="project" value="TreeGrafter"/>
</dbReference>
<dbReference type="InterPro" id="IPR018212">
    <property type="entry name" value="Na/solute_symporter_CS"/>
</dbReference>
<evidence type="ECO:0000256" key="3">
    <source>
        <dbReference type="ARBA" id="ARBA00022448"/>
    </source>
</evidence>
<keyword evidence="9 15" id="KW-0472">Membrane</keyword>
<dbReference type="PROSITE" id="PS00456">
    <property type="entry name" value="NA_SOLUT_SYMP_1"/>
    <property type="match status" value="1"/>
</dbReference>
<feature type="transmembrane region" description="Helical" evidence="15">
    <location>
        <begin position="269"/>
        <end position="287"/>
    </location>
</feature>
<evidence type="ECO:0000313" key="16">
    <source>
        <dbReference type="EMBL" id="CAL1529752.1"/>
    </source>
</evidence>
<evidence type="ECO:0000313" key="17">
    <source>
        <dbReference type="Proteomes" id="UP001497497"/>
    </source>
</evidence>
<feature type="transmembrane region" description="Helical" evidence="15">
    <location>
        <begin position="350"/>
        <end position="374"/>
    </location>
</feature>
<keyword evidence="4" id="KW-1003">Cell membrane</keyword>
<proteinExistence type="inferred from homology"/>
<dbReference type="NCBIfam" id="TIGR00813">
    <property type="entry name" value="sss"/>
    <property type="match status" value="1"/>
</dbReference>
<evidence type="ECO:0000256" key="6">
    <source>
        <dbReference type="ARBA" id="ARBA00022989"/>
    </source>
</evidence>
<dbReference type="GO" id="GO:0005886">
    <property type="term" value="C:plasma membrane"/>
    <property type="evidence" value="ECO:0007669"/>
    <property type="project" value="UniProtKB-SubCell"/>
</dbReference>
<evidence type="ECO:0000256" key="2">
    <source>
        <dbReference type="ARBA" id="ARBA00006434"/>
    </source>
</evidence>
<protein>
    <recommendedName>
        <fullName evidence="18">Sodium-coupled monocarboxylate transporter 1</fullName>
    </recommendedName>
</protein>
<keyword evidence="3" id="KW-0813">Transport</keyword>
<dbReference type="PROSITE" id="PS50283">
    <property type="entry name" value="NA_SOLUT_SYMP_3"/>
    <property type="match status" value="1"/>
</dbReference>
<feature type="transmembrane region" description="Helical" evidence="15">
    <location>
        <begin position="188"/>
        <end position="207"/>
    </location>
</feature>
<feature type="transmembrane region" description="Helical" evidence="15">
    <location>
        <begin position="438"/>
        <end position="462"/>
    </location>
</feature>
<keyword evidence="6 15" id="KW-1133">Transmembrane helix</keyword>
<dbReference type="GO" id="GO:0006814">
    <property type="term" value="P:sodium ion transport"/>
    <property type="evidence" value="ECO:0007669"/>
    <property type="project" value="UniProtKB-KW"/>
</dbReference>
<comment type="catalytic activity">
    <reaction evidence="12">
        <text>iodide(out) + 2 Na(+)(out) = iodide(in) + 2 Na(+)(in)</text>
        <dbReference type="Rhea" id="RHEA:71207"/>
        <dbReference type="ChEBI" id="CHEBI:16382"/>
        <dbReference type="ChEBI" id="CHEBI:29101"/>
    </reaction>
</comment>
<evidence type="ECO:0000256" key="7">
    <source>
        <dbReference type="ARBA" id="ARBA00023053"/>
    </source>
</evidence>
<evidence type="ECO:0000256" key="12">
    <source>
        <dbReference type="ARBA" id="ARBA00036099"/>
    </source>
</evidence>
<comment type="similarity">
    <text evidence="2 13">Belongs to the sodium:solute symporter (SSF) (TC 2.A.21) family.</text>
</comment>
<evidence type="ECO:0000256" key="15">
    <source>
        <dbReference type="SAM" id="Phobius"/>
    </source>
</evidence>
<dbReference type="GO" id="GO:0015075">
    <property type="term" value="F:monoatomic ion transmembrane transporter activity"/>
    <property type="evidence" value="ECO:0007669"/>
    <property type="project" value="UniProtKB-ARBA"/>
</dbReference>
<evidence type="ECO:0000256" key="10">
    <source>
        <dbReference type="ARBA" id="ARBA00023180"/>
    </source>
</evidence>
<dbReference type="PANTHER" id="PTHR42985:SF2">
    <property type="entry name" value="SODIUM-DEPENDENT MULTIVITAMIN TRANSPORTER"/>
    <property type="match status" value="1"/>
</dbReference>
<evidence type="ECO:0000256" key="11">
    <source>
        <dbReference type="ARBA" id="ARBA00023201"/>
    </source>
</evidence>
<feature type="transmembrane region" description="Helical" evidence="15">
    <location>
        <begin position="308"/>
        <end position="330"/>
    </location>
</feature>
<gene>
    <name evidence="16" type="ORF">GSLYS_00003907001</name>
</gene>
<dbReference type="CDD" id="cd11492">
    <property type="entry name" value="SLC5sbd_NIS-SMVT"/>
    <property type="match status" value="1"/>
</dbReference>
<dbReference type="Pfam" id="PF00474">
    <property type="entry name" value="SSF"/>
    <property type="match status" value="1"/>
</dbReference>
<dbReference type="AlphaFoldDB" id="A0AAV2H7U9"/>
<dbReference type="PANTHER" id="PTHR42985">
    <property type="entry name" value="SODIUM-COUPLED MONOCARBOXYLATE TRANSPORTER"/>
    <property type="match status" value="1"/>
</dbReference>
<comment type="caution">
    <text evidence="16">The sequence shown here is derived from an EMBL/GenBank/DDBJ whole genome shotgun (WGS) entry which is preliminary data.</text>
</comment>
<evidence type="ECO:0000256" key="14">
    <source>
        <dbReference type="SAM" id="MobiDB-lite"/>
    </source>
</evidence>
<reference evidence="16 17" key="1">
    <citation type="submission" date="2024-04" db="EMBL/GenBank/DDBJ databases">
        <authorList>
            <consortium name="Genoscope - CEA"/>
            <person name="William W."/>
        </authorList>
    </citation>
    <scope>NUCLEOTIDE SEQUENCE [LARGE SCALE GENOMIC DNA]</scope>
</reference>
<accession>A0AAV2H7U9</accession>
<dbReference type="Gene3D" id="1.20.1730.10">
    <property type="entry name" value="Sodium/glucose cotransporter"/>
    <property type="match status" value="1"/>
</dbReference>
<feature type="transmembrane region" description="Helical" evidence="15">
    <location>
        <begin position="112"/>
        <end position="136"/>
    </location>
</feature>
<feature type="transmembrane region" description="Helical" evidence="15">
    <location>
        <begin position="83"/>
        <end position="100"/>
    </location>
</feature>
<dbReference type="InterPro" id="IPR001734">
    <property type="entry name" value="Na/solute_symporter"/>
</dbReference>
<keyword evidence="11" id="KW-0739">Sodium transport</keyword>
<evidence type="ECO:0000256" key="9">
    <source>
        <dbReference type="ARBA" id="ARBA00023136"/>
    </source>
</evidence>
<keyword evidence="7" id="KW-0915">Sodium</keyword>
<evidence type="ECO:0000256" key="8">
    <source>
        <dbReference type="ARBA" id="ARBA00023065"/>
    </source>
</evidence>
<keyword evidence="17" id="KW-1185">Reference proteome</keyword>
<sequence length="687" mass="76023">MASSTPVPTSTVTYPNLVPKEPIFHGDYSFNTGQLKQFSWLDYVIFAAILVVSAGIGFYHALKDRKNKSMSNFLLAGRNMSPIPVGLSLLASFMSAITLLGTPAEMYNYTTIYFWIGAGYFLVIAGAAHVYMPIFYHLQVTSAYEYLERRFSRGVRTAASMTFILQMILYMAIVLYAPSLALNAVTGFTLWGSVISVGIVCTLYTAFGGMKAVLWTDSFQVLMMIASLVAILIKGAILTGGWDETWKSLNRTNRLEYVNFDFDPSTRHTVWSLTIGGYFTWVAIFGVNQAQVQRAVTCPTLTKAKYAMWFNFPGLCLILYLCCFIGIYMSVFYENCDPLKPGFVTDTNQIIPMFVMDILGDIIGLPGLFVAGLFSGALSTISSGLNSISACMLEDVVRTYFSSNLRESRARLLSQIFALGFGLICLALTYVASQLGSILQAALSLFGMIGGPLLGVFSLGMFFPWANKWGAYSGLFGSLILMFWIGVGAAIVKPSSMKALRFINNCNVTAFTQAEISFSHKYSHYVFHRVNSKYQCMVEWKIPAFSLYTLSYMWYSLTAVLACITIGLIVSFITGARKPKDLDPKLICPVFDIIFPLSFLPEYIRKPLRFGVVHEGKYDKPEVAKAEDAPEPIGNGHILSENDQTKTDKPTSYTNVAANGASFDSLRKAGDSVEKFDSIIDKYDTSL</sequence>
<keyword evidence="8" id="KW-0406">Ion transport</keyword>
<feature type="transmembrane region" description="Helical" evidence="15">
    <location>
        <begin position="43"/>
        <end position="62"/>
    </location>
</feature>
<evidence type="ECO:0008006" key="18">
    <source>
        <dbReference type="Google" id="ProtNLM"/>
    </source>
</evidence>
<comment type="subcellular location">
    <subcellularLocation>
        <location evidence="1">Cell membrane</location>
        <topology evidence="1">Multi-pass membrane protein</topology>
    </subcellularLocation>
</comment>
<name>A0AAV2H7U9_LYMST</name>
<organism evidence="16 17">
    <name type="scientific">Lymnaea stagnalis</name>
    <name type="common">Great pond snail</name>
    <name type="synonym">Helix stagnalis</name>
    <dbReference type="NCBI Taxonomy" id="6523"/>
    <lineage>
        <taxon>Eukaryota</taxon>
        <taxon>Metazoa</taxon>
        <taxon>Spiralia</taxon>
        <taxon>Lophotrochozoa</taxon>
        <taxon>Mollusca</taxon>
        <taxon>Gastropoda</taxon>
        <taxon>Heterobranchia</taxon>
        <taxon>Euthyneura</taxon>
        <taxon>Panpulmonata</taxon>
        <taxon>Hygrophila</taxon>
        <taxon>Lymnaeoidea</taxon>
        <taxon>Lymnaeidae</taxon>
        <taxon>Lymnaea</taxon>
    </lineage>
</organism>
<keyword evidence="5 15" id="KW-0812">Transmembrane</keyword>
<feature type="transmembrane region" description="Helical" evidence="15">
    <location>
        <begin position="552"/>
        <end position="576"/>
    </location>
</feature>